<proteinExistence type="predicted"/>
<feature type="non-terminal residue" evidence="1">
    <location>
        <position position="72"/>
    </location>
</feature>
<gene>
    <name evidence="1" type="ORF">METZ01_LOCUS474254</name>
</gene>
<accession>A0A383BNK6</accession>
<protein>
    <submittedName>
        <fullName evidence="1">Uncharacterized protein</fullName>
    </submittedName>
</protein>
<sequence length="72" mass="7771">MRTLLLTVLLMMLTLTTSAEEVTTNNILSQTFTSGNNWTGQLSSNHGTGTIAGIDEGYVENTEAYSLVDDVD</sequence>
<evidence type="ECO:0000313" key="1">
    <source>
        <dbReference type="EMBL" id="SVE21400.1"/>
    </source>
</evidence>
<dbReference type="AlphaFoldDB" id="A0A383BNK6"/>
<reference evidence="1" key="1">
    <citation type="submission" date="2018-05" db="EMBL/GenBank/DDBJ databases">
        <authorList>
            <person name="Lanie J.A."/>
            <person name="Ng W.-L."/>
            <person name="Kazmierczak K.M."/>
            <person name="Andrzejewski T.M."/>
            <person name="Davidsen T.M."/>
            <person name="Wayne K.J."/>
            <person name="Tettelin H."/>
            <person name="Glass J.I."/>
            <person name="Rusch D."/>
            <person name="Podicherti R."/>
            <person name="Tsui H.-C.T."/>
            <person name="Winkler M.E."/>
        </authorList>
    </citation>
    <scope>NUCLEOTIDE SEQUENCE</scope>
</reference>
<name>A0A383BNK6_9ZZZZ</name>
<dbReference type="EMBL" id="UINC01201867">
    <property type="protein sequence ID" value="SVE21400.1"/>
    <property type="molecule type" value="Genomic_DNA"/>
</dbReference>
<organism evidence="1">
    <name type="scientific">marine metagenome</name>
    <dbReference type="NCBI Taxonomy" id="408172"/>
    <lineage>
        <taxon>unclassified sequences</taxon>
        <taxon>metagenomes</taxon>
        <taxon>ecological metagenomes</taxon>
    </lineage>
</organism>